<dbReference type="RefSeq" id="WP_191162529.1">
    <property type="nucleotide sequence ID" value="NZ_JACWMX010000003.1"/>
</dbReference>
<dbReference type="EMBL" id="JACWMX010000003">
    <property type="protein sequence ID" value="MBD1393025.1"/>
    <property type="molecule type" value="Genomic_DNA"/>
</dbReference>
<reference evidence="1" key="1">
    <citation type="submission" date="2020-09" db="EMBL/GenBank/DDBJ databases">
        <title>Novel species of Mucilaginibacter isolated from a glacier on the Tibetan Plateau.</title>
        <authorList>
            <person name="Liu Q."/>
            <person name="Xin Y.-H."/>
        </authorList>
    </citation>
    <scope>NUCLEOTIDE SEQUENCE</scope>
    <source>
        <strain evidence="1">ZB1P21</strain>
    </source>
</reference>
<protein>
    <submittedName>
        <fullName evidence="1">Uncharacterized protein</fullName>
    </submittedName>
</protein>
<evidence type="ECO:0000313" key="1">
    <source>
        <dbReference type="EMBL" id="MBD1393025.1"/>
    </source>
</evidence>
<proteinExistence type="predicted"/>
<keyword evidence="2" id="KW-1185">Reference proteome</keyword>
<comment type="caution">
    <text evidence="1">The sequence shown here is derived from an EMBL/GenBank/DDBJ whole genome shotgun (WGS) entry which is preliminary data.</text>
</comment>
<dbReference type="Gene3D" id="3.40.50.720">
    <property type="entry name" value="NAD(P)-binding Rossmann-like Domain"/>
    <property type="match status" value="1"/>
</dbReference>
<evidence type="ECO:0000313" key="2">
    <source>
        <dbReference type="Proteomes" id="UP000619078"/>
    </source>
</evidence>
<name>A0A926S0J5_9SPHI</name>
<gene>
    <name evidence="1" type="ORF">IDJ76_07945</name>
</gene>
<accession>A0A926S0J5</accession>
<dbReference type="AlphaFoldDB" id="A0A926S0J5"/>
<dbReference type="Proteomes" id="UP000619078">
    <property type="component" value="Unassembled WGS sequence"/>
</dbReference>
<sequence>MKAVAYGVLAFEKEYFAKANKKKHDITLIANPLGIDTVHYAEGKEAIILPENFISSNELTNELCGMGIKYIIKRQASDNLAALTGIAEKMIEDLDTANEDNRLLPAF</sequence>
<organism evidence="1 2">
    <name type="scientific">Mucilaginibacter glaciei</name>
    <dbReference type="NCBI Taxonomy" id="2772109"/>
    <lineage>
        <taxon>Bacteria</taxon>
        <taxon>Pseudomonadati</taxon>
        <taxon>Bacteroidota</taxon>
        <taxon>Sphingobacteriia</taxon>
        <taxon>Sphingobacteriales</taxon>
        <taxon>Sphingobacteriaceae</taxon>
        <taxon>Mucilaginibacter</taxon>
    </lineage>
</organism>